<proteinExistence type="predicted"/>
<gene>
    <name evidence="1" type="ORF">SAMN05421643_1424</name>
</gene>
<dbReference type="STRING" id="595670.SAMN05421643_1424"/>
<evidence type="ECO:0000313" key="2">
    <source>
        <dbReference type="Proteomes" id="UP000199035"/>
    </source>
</evidence>
<reference evidence="2" key="1">
    <citation type="submission" date="2016-10" db="EMBL/GenBank/DDBJ databases">
        <authorList>
            <person name="Varghese N."/>
            <person name="Submissions S."/>
        </authorList>
    </citation>
    <scope>NUCLEOTIDE SEQUENCE [LARGE SCALE GENOMIC DNA]</scope>
    <source>
        <strain evidence="2">ANC 5109</strain>
    </source>
</reference>
<dbReference type="Proteomes" id="UP000199035">
    <property type="component" value="Unassembled WGS sequence"/>
</dbReference>
<dbReference type="EMBL" id="FNPK01000042">
    <property type="protein sequence ID" value="SDY86329.1"/>
    <property type="molecule type" value="Genomic_DNA"/>
</dbReference>
<sequence length="136" mass="15863">MEKSMLREATYPSQHNGYYPVKVLYGFVLDDGISYLLIFSPKTVRDTPITGLSTQIRGDFFNLLLKECPDEFFSEKVKVIQIIKDDFDRFYGREWDMNQWHEATYVENSKCKFFIETLNLQTPDGSDQIKIQGVLG</sequence>
<organism evidence="1 2">
    <name type="scientific">Acinetobacter kyonggiensis</name>
    <dbReference type="NCBI Taxonomy" id="595670"/>
    <lineage>
        <taxon>Bacteria</taxon>
        <taxon>Pseudomonadati</taxon>
        <taxon>Pseudomonadota</taxon>
        <taxon>Gammaproteobacteria</taxon>
        <taxon>Moraxellales</taxon>
        <taxon>Moraxellaceae</taxon>
        <taxon>Acinetobacter</taxon>
    </lineage>
</organism>
<accession>A0A1H3NDR3</accession>
<evidence type="ECO:0000313" key="1">
    <source>
        <dbReference type="EMBL" id="SDY86329.1"/>
    </source>
</evidence>
<dbReference type="RefSeq" id="WP_092692832.1">
    <property type="nucleotide sequence ID" value="NZ_FNPK01000042.1"/>
</dbReference>
<name>A0A1H3NDR3_9GAMM</name>
<dbReference type="AlphaFoldDB" id="A0A1H3NDR3"/>
<protein>
    <submittedName>
        <fullName evidence="1">Uncharacterized protein</fullName>
    </submittedName>
</protein>
<keyword evidence="2" id="KW-1185">Reference proteome</keyword>